<evidence type="ECO:0000259" key="1">
    <source>
        <dbReference type="PROSITE" id="PS50041"/>
    </source>
</evidence>
<accession>A0ABM1Y4P6</accession>
<evidence type="ECO:0000313" key="2">
    <source>
        <dbReference type="EnsemblMetazoa" id="AALFPA23_005698.P7305"/>
    </source>
</evidence>
<dbReference type="SUPFAM" id="SSF56436">
    <property type="entry name" value="C-type lectin-like"/>
    <property type="match status" value="1"/>
</dbReference>
<dbReference type="GeneID" id="115258435"/>
<name>A0ABM1Y4P6_AEDAL</name>
<sequence>MNDHFSVRAPVESTMHFRLRVLLSVLFLAVATNCVDFCVKTPLYYIPRVSTDWIGAVEYYNRLNMRLAIVDSQEKHDNIVELIKASDVFVPNATSVWIGANDISTEGTFVWLATGQRANYTNWSVGNPNNHAGREHCAEIAYQSYTRWTWTWNDHKCDTKLNLICEF</sequence>
<dbReference type="PANTHER" id="PTHR22803">
    <property type="entry name" value="MANNOSE, PHOSPHOLIPASE, LECTIN RECEPTOR RELATED"/>
    <property type="match status" value="1"/>
</dbReference>
<feature type="domain" description="C-type lectin" evidence="1">
    <location>
        <begin position="44"/>
        <end position="166"/>
    </location>
</feature>
<dbReference type="InterPro" id="IPR050111">
    <property type="entry name" value="C-type_lectin/snaclec_domain"/>
</dbReference>
<reference evidence="2" key="2">
    <citation type="submission" date="2025-05" db="UniProtKB">
        <authorList>
            <consortium name="EnsemblMetazoa"/>
        </authorList>
    </citation>
    <scope>IDENTIFICATION</scope>
    <source>
        <strain evidence="2">Foshan</strain>
    </source>
</reference>
<protein>
    <recommendedName>
        <fullName evidence="1">C-type lectin domain-containing protein</fullName>
    </recommendedName>
</protein>
<organism evidence="2 3">
    <name type="scientific">Aedes albopictus</name>
    <name type="common">Asian tiger mosquito</name>
    <name type="synonym">Stegomyia albopicta</name>
    <dbReference type="NCBI Taxonomy" id="7160"/>
    <lineage>
        <taxon>Eukaryota</taxon>
        <taxon>Metazoa</taxon>
        <taxon>Ecdysozoa</taxon>
        <taxon>Arthropoda</taxon>
        <taxon>Hexapoda</taxon>
        <taxon>Insecta</taxon>
        <taxon>Pterygota</taxon>
        <taxon>Neoptera</taxon>
        <taxon>Endopterygota</taxon>
        <taxon>Diptera</taxon>
        <taxon>Nematocera</taxon>
        <taxon>Culicoidea</taxon>
        <taxon>Culicidae</taxon>
        <taxon>Culicinae</taxon>
        <taxon>Aedini</taxon>
        <taxon>Aedes</taxon>
        <taxon>Stegomyia</taxon>
    </lineage>
</organism>
<dbReference type="Proteomes" id="UP000069940">
    <property type="component" value="Unassembled WGS sequence"/>
</dbReference>
<keyword evidence="3" id="KW-1185">Reference proteome</keyword>
<dbReference type="InterPro" id="IPR016186">
    <property type="entry name" value="C-type_lectin-like/link_sf"/>
</dbReference>
<proteinExistence type="predicted"/>
<reference evidence="3" key="1">
    <citation type="journal article" date="2015" name="Proc. Natl. Acad. Sci. U.S.A.">
        <title>Genome sequence of the Asian Tiger mosquito, Aedes albopictus, reveals insights into its biology, genetics, and evolution.</title>
        <authorList>
            <person name="Chen X.G."/>
            <person name="Jiang X."/>
            <person name="Gu J."/>
            <person name="Xu M."/>
            <person name="Wu Y."/>
            <person name="Deng Y."/>
            <person name="Zhang C."/>
            <person name="Bonizzoni M."/>
            <person name="Dermauw W."/>
            <person name="Vontas J."/>
            <person name="Armbruster P."/>
            <person name="Huang X."/>
            <person name="Yang Y."/>
            <person name="Zhang H."/>
            <person name="He W."/>
            <person name="Peng H."/>
            <person name="Liu Y."/>
            <person name="Wu K."/>
            <person name="Chen J."/>
            <person name="Lirakis M."/>
            <person name="Topalis P."/>
            <person name="Van Leeuwen T."/>
            <person name="Hall A.B."/>
            <person name="Jiang X."/>
            <person name="Thorpe C."/>
            <person name="Mueller R.L."/>
            <person name="Sun C."/>
            <person name="Waterhouse R.M."/>
            <person name="Yan G."/>
            <person name="Tu Z.J."/>
            <person name="Fang X."/>
            <person name="James A.A."/>
        </authorList>
    </citation>
    <scope>NUCLEOTIDE SEQUENCE [LARGE SCALE GENOMIC DNA]</scope>
    <source>
        <strain evidence="3">Foshan</strain>
    </source>
</reference>
<dbReference type="Gene3D" id="3.10.100.10">
    <property type="entry name" value="Mannose-Binding Protein A, subunit A"/>
    <property type="match status" value="1"/>
</dbReference>
<dbReference type="CDD" id="cd00037">
    <property type="entry name" value="CLECT"/>
    <property type="match status" value="1"/>
</dbReference>
<dbReference type="InterPro" id="IPR016187">
    <property type="entry name" value="CTDL_fold"/>
</dbReference>
<dbReference type="SMART" id="SM00034">
    <property type="entry name" value="CLECT"/>
    <property type="match status" value="1"/>
</dbReference>
<dbReference type="Pfam" id="PF00059">
    <property type="entry name" value="Lectin_C"/>
    <property type="match status" value="1"/>
</dbReference>
<dbReference type="RefSeq" id="XP_029714390.2">
    <property type="nucleotide sequence ID" value="XM_029858530.2"/>
</dbReference>
<dbReference type="EnsemblMetazoa" id="AALFPA23_005698.R7305">
    <property type="protein sequence ID" value="AALFPA23_005698.P7305"/>
    <property type="gene ID" value="AALFPA23_005698"/>
</dbReference>
<dbReference type="PROSITE" id="PS50041">
    <property type="entry name" value="C_TYPE_LECTIN_2"/>
    <property type="match status" value="1"/>
</dbReference>
<evidence type="ECO:0000313" key="3">
    <source>
        <dbReference type="Proteomes" id="UP000069940"/>
    </source>
</evidence>
<dbReference type="InterPro" id="IPR001304">
    <property type="entry name" value="C-type_lectin-like"/>
</dbReference>